<dbReference type="InterPro" id="IPR021487">
    <property type="entry name" value="DUF3140"/>
</dbReference>
<evidence type="ECO:0000313" key="2">
    <source>
        <dbReference type="Proteomes" id="UP000236723"/>
    </source>
</evidence>
<keyword evidence="2" id="KW-1185">Reference proteome</keyword>
<dbReference type="PANTHER" id="PTHR40630:SF1">
    <property type="entry name" value="DNA-BINDING PROTEIN"/>
    <property type="match status" value="1"/>
</dbReference>
<reference evidence="2" key="1">
    <citation type="submission" date="2016-10" db="EMBL/GenBank/DDBJ databases">
        <authorList>
            <person name="Varghese N."/>
            <person name="Submissions S."/>
        </authorList>
    </citation>
    <scope>NUCLEOTIDE SEQUENCE [LARGE SCALE GENOMIC DNA]</scope>
    <source>
        <strain evidence="2">DSM 43163</strain>
    </source>
</reference>
<evidence type="ECO:0008006" key="3">
    <source>
        <dbReference type="Google" id="ProtNLM"/>
    </source>
</evidence>
<dbReference type="Pfam" id="PF11338">
    <property type="entry name" value="DUF3140"/>
    <property type="match status" value="1"/>
</dbReference>
<dbReference type="AlphaFoldDB" id="A0A1H5TIM6"/>
<dbReference type="OrthoDB" id="513524at2"/>
<organism evidence="1 2">
    <name type="scientific">Thermomonospora echinospora</name>
    <dbReference type="NCBI Taxonomy" id="1992"/>
    <lineage>
        <taxon>Bacteria</taxon>
        <taxon>Bacillati</taxon>
        <taxon>Actinomycetota</taxon>
        <taxon>Actinomycetes</taxon>
        <taxon>Streptosporangiales</taxon>
        <taxon>Thermomonosporaceae</taxon>
        <taxon>Thermomonospora</taxon>
    </lineage>
</organism>
<accession>A0A1H5TIM6</accession>
<dbReference type="PANTHER" id="PTHR40630">
    <property type="entry name" value="POSSIBLE DNA-BINDING PROTEIN"/>
    <property type="match status" value="1"/>
</dbReference>
<name>A0A1H5TIM6_9ACTN</name>
<protein>
    <recommendedName>
        <fullName evidence="3">DUF3140 domain-containing protein</fullName>
    </recommendedName>
</protein>
<proteinExistence type="predicted"/>
<sequence>MHERVSPEVETLWEEFHHAVNMSSQELRTWLLTEASGEVEFPADPDLNVPELGGRVLQVLSKRKVDLTGDDIETMRQVVGTVSRRLADPPRKGAGDDHWRHALMTLGHDPLKPA</sequence>
<dbReference type="EMBL" id="FNVO01000001">
    <property type="protein sequence ID" value="SEF62732.1"/>
    <property type="molecule type" value="Genomic_DNA"/>
</dbReference>
<dbReference type="Proteomes" id="UP000236723">
    <property type="component" value="Unassembled WGS sequence"/>
</dbReference>
<dbReference type="RefSeq" id="WP_103936041.1">
    <property type="nucleotide sequence ID" value="NZ_FNVO01000001.1"/>
</dbReference>
<evidence type="ECO:0000313" key="1">
    <source>
        <dbReference type="EMBL" id="SEF62732.1"/>
    </source>
</evidence>
<gene>
    <name evidence="1" type="ORF">SAMN04489712_101637</name>
</gene>